<organism evidence="1 2">
    <name type="scientific">Paraburkholderia bryophila</name>
    <dbReference type="NCBI Taxonomy" id="420952"/>
    <lineage>
        <taxon>Bacteria</taxon>
        <taxon>Pseudomonadati</taxon>
        <taxon>Pseudomonadota</taxon>
        <taxon>Betaproteobacteria</taxon>
        <taxon>Burkholderiales</taxon>
        <taxon>Burkholderiaceae</taxon>
        <taxon>Paraburkholderia</taxon>
    </lineage>
</organism>
<dbReference type="RefSeq" id="WP_179744462.1">
    <property type="nucleotide sequence ID" value="NZ_JACCAS010000001.1"/>
</dbReference>
<dbReference type="EMBL" id="JACCAS010000001">
    <property type="protein sequence ID" value="NYH24186.1"/>
    <property type="molecule type" value="Genomic_DNA"/>
</dbReference>
<keyword evidence="2" id="KW-1185">Reference proteome</keyword>
<sequence length="86" mass="9415">MDSKLAAKTGVLVETPKDERCLSYLVSKKGEDAVCDAVAQLAGNRKPYVSNIARILGVEFPDSVQLTPQEEGRARLRDIKAILTKK</sequence>
<proteinExistence type="predicted"/>
<evidence type="ECO:0000313" key="2">
    <source>
        <dbReference type="Proteomes" id="UP000540929"/>
    </source>
</evidence>
<comment type="caution">
    <text evidence="1">The sequence shown here is derived from an EMBL/GenBank/DDBJ whole genome shotgun (WGS) entry which is preliminary data.</text>
</comment>
<gene>
    <name evidence="1" type="ORF">GGD40_003665</name>
</gene>
<evidence type="ECO:0000313" key="1">
    <source>
        <dbReference type="EMBL" id="NYH24186.1"/>
    </source>
</evidence>
<dbReference type="Pfam" id="PF25860">
    <property type="entry name" value="CPPA"/>
    <property type="match status" value="1"/>
</dbReference>
<name>A0A7Z0B764_9BURK</name>
<dbReference type="AlphaFoldDB" id="A0A7Z0B764"/>
<accession>A0A7Z0B764</accession>
<dbReference type="Proteomes" id="UP000540929">
    <property type="component" value="Unassembled WGS sequence"/>
</dbReference>
<protein>
    <submittedName>
        <fullName evidence="1">Uncharacterized protein</fullName>
    </submittedName>
</protein>
<reference evidence="1 2" key="1">
    <citation type="submission" date="2020-07" db="EMBL/GenBank/DDBJ databases">
        <title>Exploring microbial biodiversity for novel pathways involved in the catabolism of aromatic compounds derived from lignin.</title>
        <authorList>
            <person name="Elkins J."/>
        </authorList>
    </citation>
    <scope>NUCLEOTIDE SEQUENCE [LARGE SCALE GENOMIC DNA]</scope>
    <source>
        <strain evidence="1 2">H2C3C</strain>
    </source>
</reference>
<dbReference type="InterPro" id="IPR058891">
    <property type="entry name" value="CPPA"/>
</dbReference>